<dbReference type="AlphaFoldDB" id="A0A8X6VU40"/>
<dbReference type="Proteomes" id="UP000887159">
    <property type="component" value="Unassembled WGS sequence"/>
</dbReference>
<accession>A0A8X6VU40</accession>
<dbReference type="GO" id="GO:0003677">
    <property type="term" value="F:DNA binding"/>
    <property type="evidence" value="ECO:0007669"/>
    <property type="project" value="InterPro"/>
</dbReference>
<organism evidence="2 3">
    <name type="scientific">Trichonephila clavipes</name>
    <name type="common">Golden silk orbweaver</name>
    <name type="synonym">Nephila clavipes</name>
    <dbReference type="NCBI Taxonomy" id="2585209"/>
    <lineage>
        <taxon>Eukaryota</taxon>
        <taxon>Metazoa</taxon>
        <taxon>Ecdysozoa</taxon>
        <taxon>Arthropoda</taxon>
        <taxon>Chelicerata</taxon>
        <taxon>Arachnida</taxon>
        <taxon>Araneae</taxon>
        <taxon>Araneomorphae</taxon>
        <taxon>Entelegynae</taxon>
        <taxon>Araneoidea</taxon>
        <taxon>Nephilidae</taxon>
        <taxon>Trichonephila</taxon>
    </lineage>
</organism>
<sequence>MRLCHHWIQEETTERQGQSHSPRCTTAHEDRRVVCMASDGSRSPIINHISQQIHSVTNPSGSTRTIQRCLQQNGMSAKRPLLGLPLNGNHRRLRRQWCDEWRIWTTEYRNVVFTDESRLCLQHLF</sequence>
<evidence type="ECO:0000259" key="1">
    <source>
        <dbReference type="Pfam" id="PF01498"/>
    </source>
</evidence>
<proteinExistence type="predicted"/>
<gene>
    <name evidence="2" type="primary">X975_24052</name>
    <name evidence="2" type="ORF">TNCV_2177421</name>
</gene>
<evidence type="ECO:0000313" key="2">
    <source>
        <dbReference type="EMBL" id="GFY22481.1"/>
    </source>
</evidence>
<reference evidence="2" key="1">
    <citation type="submission" date="2020-08" db="EMBL/GenBank/DDBJ databases">
        <title>Multicomponent nature underlies the extraordinary mechanical properties of spider dragline silk.</title>
        <authorList>
            <person name="Kono N."/>
            <person name="Nakamura H."/>
            <person name="Mori M."/>
            <person name="Yoshida Y."/>
            <person name="Ohtoshi R."/>
            <person name="Malay A.D."/>
            <person name="Moran D.A.P."/>
            <person name="Tomita M."/>
            <person name="Numata K."/>
            <person name="Arakawa K."/>
        </authorList>
    </citation>
    <scope>NUCLEOTIDE SEQUENCE</scope>
</reference>
<feature type="domain" description="Transposase Tc1-like" evidence="1">
    <location>
        <begin position="46"/>
        <end position="102"/>
    </location>
</feature>
<evidence type="ECO:0000313" key="3">
    <source>
        <dbReference type="Proteomes" id="UP000887159"/>
    </source>
</evidence>
<keyword evidence="3" id="KW-1185">Reference proteome</keyword>
<dbReference type="EMBL" id="BMAU01021361">
    <property type="protein sequence ID" value="GFY22481.1"/>
    <property type="molecule type" value="Genomic_DNA"/>
</dbReference>
<dbReference type="InterPro" id="IPR002492">
    <property type="entry name" value="Transposase_Tc1-like"/>
</dbReference>
<comment type="caution">
    <text evidence="2">The sequence shown here is derived from an EMBL/GenBank/DDBJ whole genome shotgun (WGS) entry which is preliminary data.</text>
</comment>
<dbReference type="Pfam" id="PF01498">
    <property type="entry name" value="HTH_Tnp_Tc3_2"/>
    <property type="match status" value="1"/>
</dbReference>
<dbReference type="GO" id="GO:0006313">
    <property type="term" value="P:DNA transposition"/>
    <property type="evidence" value="ECO:0007669"/>
    <property type="project" value="InterPro"/>
</dbReference>
<protein>
    <submittedName>
        <fullName evidence="2">Transposable element Tcb1 transposase</fullName>
    </submittedName>
</protein>
<name>A0A8X6VU40_TRICX</name>
<dbReference type="GO" id="GO:0015074">
    <property type="term" value="P:DNA integration"/>
    <property type="evidence" value="ECO:0007669"/>
    <property type="project" value="InterPro"/>
</dbReference>